<sequence length="47" mass="5391">MECVVTRILLSKFAVIGGRCREGDMKQEEEEEEEEEDGFGVEGLKER</sequence>
<dbReference type="Proteomes" id="UP000324222">
    <property type="component" value="Unassembled WGS sequence"/>
</dbReference>
<evidence type="ECO:0000313" key="2">
    <source>
        <dbReference type="EMBL" id="MPC72357.1"/>
    </source>
</evidence>
<accession>A0A5B7HSX8</accession>
<feature type="compositionally biased region" description="Acidic residues" evidence="1">
    <location>
        <begin position="27"/>
        <end position="39"/>
    </location>
</feature>
<evidence type="ECO:0000313" key="3">
    <source>
        <dbReference type="Proteomes" id="UP000324222"/>
    </source>
</evidence>
<reference evidence="2 3" key="1">
    <citation type="submission" date="2019-05" db="EMBL/GenBank/DDBJ databases">
        <title>Another draft genome of Portunus trituberculatus and its Hox gene families provides insights of decapod evolution.</title>
        <authorList>
            <person name="Jeong J.-H."/>
            <person name="Song I."/>
            <person name="Kim S."/>
            <person name="Choi T."/>
            <person name="Kim D."/>
            <person name="Ryu S."/>
            <person name="Kim W."/>
        </authorList>
    </citation>
    <scope>NUCLEOTIDE SEQUENCE [LARGE SCALE GENOMIC DNA]</scope>
    <source>
        <tissue evidence="2">Muscle</tissue>
    </source>
</reference>
<protein>
    <submittedName>
        <fullName evidence="2">Uncharacterized protein</fullName>
    </submittedName>
</protein>
<evidence type="ECO:0000256" key="1">
    <source>
        <dbReference type="SAM" id="MobiDB-lite"/>
    </source>
</evidence>
<dbReference type="EMBL" id="VSRR010034594">
    <property type="protein sequence ID" value="MPC72357.1"/>
    <property type="molecule type" value="Genomic_DNA"/>
</dbReference>
<feature type="region of interest" description="Disordered" evidence="1">
    <location>
        <begin position="22"/>
        <end position="47"/>
    </location>
</feature>
<dbReference type="AlphaFoldDB" id="A0A5B7HSX8"/>
<comment type="caution">
    <text evidence="2">The sequence shown here is derived from an EMBL/GenBank/DDBJ whole genome shotgun (WGS) entry which is preliminary data.</text>
</comment>
<proteinExistence type="predicted"/>
<gene>
    <name evidence="2" type="ORF">E2C01_066660</name>
</gene>
<keyword evidence="3" id="KW-1185">Reference proteome</keyword>
<name>A0A5B7HSX8_PORTR</name>
<organism evidence="2 3">
    <name type="scientific">Portunus trituberculatus</name>
    <name type="common">Swimming crab</name>
    <name type="synonym">Neptunus trituberculatus</name>
    <dbReference type="NCBI Taxonomy" id="210409"/>
    <lineage>
        <taxon>Eukaryota</taxon>
        <taxon>Metazoa</taxon>
        <taxon>Ecdysozoa</taxon>
        <taxon>Arthropoda</taxon>
        <taxon>Crustacea</taxon>
        <taxon>Multicrustacea</taxon>
        <taxon>Malacostraca</taxon>
        <taxon>Eumalacostraca</taxon>
        <taxon>Eucarida</taxon>
        <taxon>Decapoda</taxon>
        <taxon>Pleocyemata</taxon>
        <taxon>Brachyura</taxon>
        <taxon>Eubrachyura</taxon>
        <taxon>Portunoidea</taxon>
        <taxon>Portunidae</taxon>
        <taxon>Portuninae</taxon>
        <taxon>Portunus</taxon>
    </lineage>
</organism>